<dbReference type="AlphaFoldDB" id="A0A1J9Q3J2"/>
<dbReference type="EMBL" id="LGTZ01000873">
    <property type="protein sequence ID" value="OJD23121.1"/>
    <property type="molecule type" value="Genomic_DNA"/>
</dbReference>
<evidence type="ECO:0000313" key="2">
    <source>
        <dbReference type="Proteomes" id="UP000242791"/>
    </source>
</evidence>
<dbReference type="OrthoDB" id="4169126at2759"/>
<organism evidence="1 2">
    <name type="scientific">Blastomyces percursus</name>
    <dbReference type="NCBI Taxonomy" id="1658174"/>
    <lineage>
        <taxon>Eukaryota</taxon>
        <taxon>Fungi</taxon>
        <taxon>Dikarya</taxon>
        <taxon>Ascomycota</taxon>
        <taxon>Pezizomycotina</taxon>
        <taxon>Eurotiomycetes</taxon>
        <taxon>Eurotiomycetidae</taxon>
        <taxon>Onygenales</taxon>
        <taxon>Ajellomycetaceae</taxon>
        <taxon>Blastomyces</taxon>
    </lineage>
</organism>
<dbReference type="VEuPathDB" id="FungiDB:ACJ73_05526"/>
<evidence type="ECO:0000313" key="1">
    <source>
        <dbReference type="EMBL" id="OJD23121.1"/>
    </source>
</evidence>
<gene>
    <name evidence="1" type="ORF">ACJ73_05526</name>
</gene>
<comment type="caution">
    <text evidence="1">The sequence shown here is derived from an EMBL/GenBank/DDBJ whole genome shotgun (WGS) entry which is preliminary data.</text>
</comment>
<dbReference type="Proteomes" id="UP000242791">
    <property type="component" value="Unassembled WGS sequence"/>
</dbReference>
<accession>A0A1J9Q3J2</accession>
<reference evidence="1 2" key="1">
    <citation type="submission" date="2015-08" db="EMBL/GenBank/DDBJ databases">
        <title>Emmonsia species relationships and genome sequence.</title>
        <authorList>
            <person name="Cuomo C.A."/>
            <person name="Schwartz I.S."/>
            <person name="Kenyon C."/>
            <person name="De Hoog G.S."/>
            <person name="Govender N.P."/>
            <person name="Botha A."/>
            <person name="Moreno L."/>
            <person name="De Vries M."/>
            <person name="Munoz J.F."/>
            <person name="Stielow J.B."/>
        </authorList>
    </citation>
    <scope>NUCLEOTIDE SEQUENCE [LARGE SCALE GENOMIC DNA]</scope>
    <source>
        <strain evidence="1 2">EI222</strain>
    </source>
</reference>
<protein>
    <submittedName>
        <fullName evidence="1">Uncharacterized protein</fullName>
    </submittedName>
</protein>
<sequence length="137" mass="16011">MVDGMMKGRFITSTVPHSEYRLIQLFRCRYDVGMPHEFQGSSGDRYEWRVLIMRGQDNVPHTIVTSYHVTGSLEPILRGELLAILRVTWWKTKVVIEERHKVTPILIISIRPSYFQLIEAFYNGSSILFCDMATRFL</sequence>
<keyword evidence="2" id="KW-1185">Reference proteome</keyword>
<name>A0A1J9Q3J2_9EURO</name>
<proteinExistence type="predicted"/>